<keyword evidence="10 16" id="KW-1133">Transmembrane helix</keyword>
<dbReference type="InterPro" id="IPR001516">
    <property type="entry name" value="Proton_antipo_N"/>
</dbReference>
<evidence type="ECO:0000256" key="10">
    <source>
        <dbReference type="ARBA" id="ARBA00022989"/>
    </source>
</evidence>
<dbReference type="InterPro" id="IPR003945">
    <property type="entry name" value="NU5C-like"/>
</dbReference>
<keyword evidence="8" id="KW-1278">Translocase</keyword>
<evidence type="ECO:0000259" key="19">
    <source>
        <dbReference type="Pfam" id="PF06455"/>
    </source>
</evidence>
<dbReference type="Pfam" id="PF00361">
    <property type="entry name" value="Proton_antipo_M"/>
    <property type="match status" value="1"/>
</dbReference>
<dbReference type="InterPro" id="IPR010934">
    <property type="entry name" value="NADH_DH_su5_C"/>
</dbReference>
<feature type="transmembrane region" description="Helical" evidence="16">
    <location>
        <begin position="75"/>
        <end position="100"/>
    </location>
</feature>
<dbReference type="GO" id="GO:0015990">
    <property type="term" value="P:electron transport coupled proton transport"/>
    <property type="evidence" value="ECO:0007669"/>
    <property type="project" value="TreeGrafter"/>
</dbReference>
<evidence type="ECO:0000256" key="8">
    <source>
        <dbReference type="ARBA" id="ARBA00022967"/>
    </source>
</evidence>
<dbReference type="GO" id="GO:0003954">
    <property type="term" value="F:NADH dehydrogenase activity"/>
    <property type="evidence" value="ECO:0007669"/>
    <property type="project" value="TreeGrafter"/>
</dbReference>
<feature type="transmembrane region" description="Helical" evidence="16">
    <location>
        <begin position="274"/>
        <end position="295"/>
    </location>
</feature>
<dbReference type="AlphaFoldDB" id="A0AA96HRB8"/>
<reference evidence="20" key="1">
    <citation type="submission" date="2023-08" db="EMBL/GenBank/DDBJ databases">
        <authorList>
            <person name="Mo J."/>
            <person name="Mou A."/>
        </authorList>
    </citation>
    <scope>NUCLEOTIDE SEQUENCE</scope>
</reference>
<feature type="domain" description="NADH:quinone oxidoreductase/Mrp antiporter transmembrane" evidence="17">
    <location>
        <begin position="129"/>
        <end position="419"/>
    </location>
</feature>
<feature type="transmembrane region" description="Helical" evidence="16">
    <location>
        <begin position="166"/>
        <end position="188"/>
    </location>
</feature>
<feature type="domain" description="NADH dehydrogenase subunit 5 C-terminal" evidence="19">
    <location>
        <begin position="423"/>
        <end position="607"/>
    </location>
</feature>
<keyword evidence="7" id="KW-0999">Mitochondrion inner membrane</keyword>
<dbReference type="GO" id="GO:0008137">
    <property type="term" value="F:NADH dehydrogenase (ubiquinone) activity"/>
    <property type="evidence" value="ECO:0007669"/>
    <property type="project" value="UniProtKB-EC"/>
</dbReference>
<dbReference type="EMBL" id="OR501924">
    <property type="protein sequence ID" value="WNO18772.1"/>
    <property type="molecule type" value="Genomic_DNA"/>
</dbReference>
<protein>
    <recommendedName>
        <fullName evidence="3 16">NADH-ubiquinone oxidoreductase chain 5</fullName>
        <ecNumber evidence="2 16">7.1.1.2</ecNumber>
    </recommendedName>
</protein>
<keyword evidence="11 16" id="KW-0520">NAD</keyword>
<evidence type="ECO:0000256" key="16">
    <source>
        <dbReference type="RuleBase" id="RU003404"/>
    </source>
</evidence>
<feature type="transmembrane region" description="Helical" evidence="16">
    <location>
        <begin position="244"/>
        <end position="262"/>
    </location>
</feature>
<dbReference type="GO" id="GO:0042773">
    <property type="term" value="P:ATP synthesis coupled electron transport"/>
    <property type="evidence" value="ECO:0007669"/>
    <property type="project" value="InterPro"/>
</dbReference>
<evidence type="ECO:0000256" key="1">
    <source>
        <dbReference type="ARBA" id="ARBA00004448"/>
    </source>
</evidence>
<feature type="transmembrane region" description="Helical" evidence="16">
    <location>
        <begin position="335"/>
        <end position="352"/>
    </location>
</feature>
<comment type="catalytic activity">
    <reaction evidence="15 16">
        <text>a ubiquinone + NADH + 5 H(+)(in) = a ubiquinol + NAD(+) + 4 H(+)(out)</text>
        <dbReference type="Rhea" id="RHEA:29091"/>
        <dbReference type="Rhea" id="RHEA-COMP:9565"/>
        <dbReference type="Rhea" id="RHEA-COMP:9566"/>
        <dbReference type="ChEBI" id="CHEBI:15378"/>
        <dbReference type="ChEBI" id="CHEBI:16389"/>
        <dbReference type="ChEBI" id="CHEBI:17976"/>
        <dbReference type="ChEBI" id="CHEBI:57540"/>
        <dbReference type="ChEBI" id="CHEBI:57945"/>
        <dbReference type="EC" id="7.1.1.2"/>
    </reaction>
</comment>
<gene>
    <name evidence="20" type="primary">nad5</name>
</gene>
<keyword evidence="9" id="KW-0249">Electron transport</keyword>
<evidence type="ECO:0000256" key="7">
    <source>
        <dbReference type="ARBA" id="ARBA00022792"/>
    </source>
</evidence>
<dbReference type="InterPro" id="IPR018393">
    <property type="entry name" value="NADHpl_OxRdtase_5_subgr"/>
</dbReference>
<evidence type="ECO:0000256" key="5">
    <source>
        <dbReference type="ARBA" id="ARBA00022660"/>
    </source>
</evidence>
<dbReference type="GO" id="GO:0005743">
    <property type="term" value="C:mitochondrial inner membrane"/>
    <property type="evidence" value="ECO:0007669"/>
    <property type="project" value="UniProtKB-SubCell"/>
</dbReference>
<evidence type="ECO:0000256" key="12">
    <source>
        <dbReference type="ARBA" id="ARBA00023075"/>
    </source>
</evidence>
<accession>A0AA96HRB8</accession>
<dbReference type="InterPro" id="IPR001750">
    <property type="entry name" value="ND/Mrp_TM"/>
</dbReference>
<feature type="transmembrane region" description="Helical" evidence="16">
    <location>
        <begin position="200"/>
        <end position="223"/>
    </location>
</feature>
<keyword evidence="5" id="KW-0679">Respiratory chain</keyword>
<feature type="domain" description="NADH-Ubiquinone oxidoreductase (complex I) chain 5 N-terminal" evidence="18">
    <location>
        <begin position="63"/>
        <end position="113"/>
    </location>
</feature>
<geneLocation type="mitochondrion" evidence="20"/>
<evidence type="ECO:0000256" key="13">
    <source>
        <dbReference type="ARBA" id="ARBA00023128"/>
    </source>
</evidence>
<dbReference type="EC" id="7.1.1.2" evidence="2 16"/>
<evidence type="ECO:0000256" key="14">
    <source>
        <dbReference type="ARBA" id="ARBA00023136"/>
    </source>
</evidence>
<feature type="transmembrane region" description="Helical" evidence="16">
    <location>
        <begin position="591"/>
        <end position="608"/>
    </location>
</feature>
<evidence type="ECO:0000313" key="20">
    <source>
        <dbReference type="EMBL" id="WNO18772.1"/>
    </source>
</evidence>
<feature type="transmembrane region" description="Helical" evidence="16">
    <location>
        <begin position="404"/>
        <end position="425"/>
    </location>
</feature>
<evidence type="ECO:0000256" key="4">
    <source>
        <dbReference type="ARBA" id="ARBA00022448"/>
    </source>
</evidence>
<evidence type="ECO:0000256" key="3">
    <source>
        <dbReference type="ARBA" id="ARBA00021096"/>
    </source>
</evidence>
<dbReference type="PRINTS" id="PR01434">
    <property type="entry name" value="NADHDHGNASE5"/>
</dbReference>
<feature type="transmembrane region" description="Helical" evidence="16">
    <location>
        <begin position="32"/>
        <end position="55"/>
    </location>
</feature>
<dbReference type="Pfam" id="PF06455">
    <property type="entry name" value="NADH5_C"/>
    <property type="match status" value="1"/>
</dbReference>
<evidence type="ECO:0000259" key="17">
    <source>
        <dbReference type="Pfam" id="PF00361"/>
    </source>
</evidence>
<dbReference type="PRINTS" id="PR01435">
    <property type="entry name" value="NPOXDRDTASE5"/>
</dbReference>
<dbReference type="PANTHER" id="PTHR42829:SF2">
    <property type="entry name" value="NADH-UBIQUINONE OXIDOREDUCTASE CHAIN 5"/>
    <property type="match status" value="1"/>
</dbReference>
<evidence type="ECO:0000259" key="18">
    <source>
        <dbReference type="Pfam" id="PF00662"/>
    </source>
</evidence>
<sequence>MILIVILPFLNFFVCCLFGRKLGLRGVYFSSIIIMFLSLSFSLFCFWEIVIKFSFLSYNIWNWLNWVSFNVSLELHYDQTTCCMLLLINLISFCVHVFSLSYMKEDPHLNRFMGYLSLFTFFMNLLVTSGNLIILFIGWEGVGLCSYLLINFWYTRIQANKASIKAMVVNKIGDIGMLIGIILLWNLTNTFNFHSNFSLFFYYLQDNSIIDWVGVLFIIGVMAKSSQIGLHTWLPDAMEGPTPVSALIHAATMVTAGVYLIVRMSPLFENLPNVLVIIIILGSLTAFFAATIGVVQKDVKKIIAYSTCSQLGYMTLISGFSYYDLSLFHLFNHGIFKALLFLSAGSLIHSVCDEQDLRKLGSISYLTPITYISIIIGSFSLMGLPFLTGFYSKDLIIELICDRSLFFFFFWLSLIAAFLTSFYSLRLIHKSFLTYNQSFFYKFKKFNEHSDLIILILLLLSILSVIVGYFSEMMIISDISPAFISFNMKILPLVFSTIAAFLSIYLGYSLIKWWKFKFNFILKTIYFYLIDTWYFNQIYNEFMVKIWVNLGYKYNYKMVDNQFLERIGPKKFFNEYNKFSSKISNYNLGELSLYVFFIIVFFISLLIWF</sequence>
<feature type="transmembrane region" description="Helical" evidence="16">
    <location>
        <begin position="520"/>
        <end position="539"/>
    </location>
</feature>
<keyword evidence="6 16" id="KW-0812">Transmembrane</keyword>
<feature type="transmembrane region" description="Helical" evidence="16">
    <location>
        <begin position="490"/>
        <end position="508"/>
    </location>
</feature>
<dbReference type="NCBIfam" id="TIGR01974">
    <property type="entry name" value="NDH_I_L"/>
    <property type="match status" value="1"/>
</dbReference>
<comment type="subcellular location">
    <subcellularLocation>
        <location evidence="1">Mitochondrion inner membrane</location>
        <topology evidence="1">Multi-pass membrane protein</topology>
    </subcellularLocation>
</comment>
<comment type="function">
    <text evidence="16">Core subunit of the mitochondrial membrane respiratory chain NADH dehydrogenase (Complex I) which catalyzes electron transfer from NADH through the respiratory chain, using ubiquinone as an electron acceptor. Essential for the catalytic activity and assembly of complex I.</text>
</comment>
<feature type="transmembrane region" description="Helical" evidence="16">
    <location>
        <begin position="133"/>
        <end position="154"/>
    </location>
</feature>
<evidence type="ECO:0000256" key="6">
    <source>
        <dbReference type="ARBA" id="ARBA00022692"/>
    </source>
</evidence>
<evidence type="ECO:0000256" key="9">
    <source>
        <dbReference type="ARBA" id="ARBA00022982"/>
    </source>
</evidence>
<feature type="transmembrane region" description="Helical" evidence="16">
    <location>
        <begin position="302"/>
        <end position="323"/>
    </location>
</feature>
<comment type="similarity">
    <text evidence="16">Belongs to the complex I subunit 5 family.</text>
</comment>
<keyword evidence="14 16" id="KW-0472">Membrane</keyword>
<evidence type="ECO:0000256" key="15">
    <source>
        <dbReference type="ARBA" id="ARBA00049551"/>
    </source>
</evidence>
<proteinExistence type="inferred from homology"/>
<feature type="transmembrane region" description="Helical" evidence="16">
    <location>
        <begin position="452"/>
        <end position="470"/>
    </location>
</feature>
<name>A0AA96HRB8_9CNID</name>
<keyword evidence="12 16" id="KW-0830">Ubiquinone</keyword>
<feature type="transmembrane region" description="Helical" evidence="16">
    <location>
        <begin position="6"/>
        <end position="23"/>
    </location>
</feature>
<keyword evidence="13 16" id="KW-0496">Mitochondrion</keyword>
<organism evidence="20">
    <name type="scientific">Monoserius pennarius</name>
    <dbReference type="NCBI Taxonomy" id="2203294"/>
    <lineage>
        <taxon>Eukaryota</taxon>
        <taxon>Metazoa</taxon>
        <taxon>Cnidaria</taxon>
        <taxon>Hydrozoa</taxon>
        <taxon>Hydroidolina</taxon>
        <taxon>Leptothecata</taxon>
        <taxon>Aglaopheniidae</taxon>
        <taxon>Monoserius</taxon>
    </lineage>
</organism>
<evidence type="ECO:0000256" key="11">
    <source>
        <dbReference type="ARBA" id="ARBA00023027"/>
    </source>
</evidence>
<dbReference type="NCBIfam" id="NF005141">
    <property type="entry name" value="PRK06590.1"/>
    <property type="match status" value="1"/>
</dbReference>
<feature type="transmembrane region" description="Helical" evidence="16">
    <location>
        <begin position="112"/>
        <end position="127"/>
    </location>
</feature>
<dbReference type="Pfam" id="PF00662">
    <property type="entry name" value="Proton_antipo_N"/>
    <property type="match status" value="1"/>
</dbReference>
<keyword evidence="4 16" id="KW-0813">Transport</keyword>
<feature type="transmembrane region" description="Helical" evidence="16">
    <location>
        <begin position="364"/>
        <end position="384"/>
    </location>
</feature>
<evidence type="ECO:0000256" key="2">
    <source>
        <dbReference type="ARBA" id="ARBA00012944"/>
    </source>
</evidence>
<dbReference type="PANTHER" id="PTHR42829">
    <property type="entry name" value="NADH-UBIQUINONE OXIDOREDUCTASE CHAIN 5"/>
    <property type="match status" value="1"/>
</dbReference>